<protein>
    <submittedName>
        <fullName evidence="2">Uncharacterized protein</fullName>
    </submittedName>
</protein>
<keyword evidence="1" id="KW-1133">Transmembrane helix</keyword>
<keyword evidence="1" id="KW-0812">Transmembrane</keyword>
<sequence>MAPTAHVCKTWKKQRPRFQSCRAVSKAMADAAREARKQRAAERRAKILATSASRMAIVEGVPEASIVKEAAAAVVEEQEEEVVETAKTTVVPGRSNRFWKWMEFGRVLMLWIASVAIGVISPPIGAAVLVSLHIVLDTAAIVALRRRTTVELGDNSLLFWADMAELSVHLWTFVHEIINHIAVAVFAYNVTHFYTVATAP</sequence>
<evidence type="ECO:0000313" key="3">
    <source>
        <dbReference type="Proteomes" id="UP000290189"/>
    </source>
</evidence>
<evidence type="ECO:0000256" key="1">
    <source>
        <dbReference type="SAM" id="Phobius"/>
    </source>
</evidence>
<name>A0A3P3Y6T1_PLABS</name>
<gene>
    <name evidence="2" type="ORF">PLBR_LOCUS2915</name>
</gene>
<feature type="transmembrane region" description="Helical" evidence="1">
    <location>
        <begin position="104"/>
        <end position="120"/>
    </location>
</feature>
<accession>A0A3P3Y6T1</accession>
<organism evidence="2 3">
    <name type="scientific">Plasmodiophora brassicae</name>
    <name type="common">Clubroot disease agent</name>
    <dbReference type="NCBI Taxonomy" id="37360"/>
    <lineage>
        <taxon>Eukaryota</taxon>
        <taxon>Sar</taxon>
        <taxon>Rhizaria</taxon>
        <taxon>Endomyxa</taxon>
        <taxon>Phytomyxea</taxon>
        <taxon>Plasmodiophorida</taxon>
        <taxon>Plasmodiophoridae</taxon>
        <taxon>Plasmodiophora</taxon>
    </lineage>
</organism>
<geneLocation type="mitochondrion" evidence="2"/>
<keyword evidence="2" id="KW-0496">Mitochondrion</keyword>
<dbReference type="Proteomes" id="UP000290189">
    <property type="component" value="Unassembled WGS sequence"/>
</dbReference>
<keyword evidence="1" id="KW-0472">Membrane</keyword>
<reference evidence="2 3" key="1">
    <citation type="submission" date="2018-03" db="EMBL/GenBank/DDBJ databases">
        <authorList>
            <person name="Fogelqvist J."/>
        </authorList>
    </citation>
    <scope>NUCLEOTIDE SEQUENCE [LARGE SCALE GENOMIC DNA]</scope>
</reference>
<dbReference type="EMBL" id="OVEO01000004">
    <property type="protein sequence ID" value="SPQ95700.1"/>
    <property type="molecule type" value="Genomic_DNA"/>
</dbReference>
<evidence type="ECO:0000313" key="2">
    <source>
        <dbReference type="EMBL" id="SPQ95700.1"/>
    </source>
</evidence>
<proteinExistence type="predicted"/>
<dbReference type="AlphaFoldDB" id="A0A3P3Y6T1"/>